<evidence type="ECO:0008006" key="4">
    <source>
        <dbReference type="Google" id="ProtNLM"/>
    </source>
</evidence>
<keyword evidence="3" id="KW-1185">Reference proteome</keyword>
<proteinExistence type="predicted"/>
<evidence type="ECO:0000256" key="1">
    <source>
        <dbReference type="PROSITE-ProRule" id="PRU00339"/>
    </source>
</evidence>
<dbReference type="Gene3D" id="1.25.40.10">
    <property type="entry name" value="Tetratricopeptide repeat domain"/>
    <property type="match status" value="1"/>
</dbReference>
<organism evidence="2 3">
    <name type="scientific">Anaerobaca lacustris</name>
    <dbReference type="NCBI Taxonomy" id="3044600"/>
    <lineage>
        <taxon>Bacteria</taxon>
        <taxon>Pseudomonadati</taxon>
        <taxon>Planctomycetota</taxon>
        <taxon>Phycisphaerae</taxon>
        <taxon>Sedimentisphaerales</taxon>
        <taxon>Anaerobacaceae</taxon>
        <taxon>Anaerobaca</taxon>
    </lineage>
</organism>
<dbReference type="EMBL" id="JASCXX010000059">
    <property type="protein sequence ID" value="MDI6451811.1"/>
    <property type="molecule type" value="Genomic_DNA"/>
</dbReference>
<comment type="caution">
    <text evidence="2">The sequence shown here is derived from an EMBL/GenBank/DDBJ whole genome shotgun (WGS) entry which is preliminary data.</text>
</comment>
<protein>
    <recommendedName>
        <fullName evidence="4">MalT-like TPR region domain-containing protein</fullName>
    </recommendedName>
</protein>
<dbReference type="AlphaFoldDB" id="A0AAW6U6T1"/>
<accession>A0AAW6U6T1</accession>
<dbReference type="Gene3D" id="3.40.50.300">
    <property type="entry name" value="P-loop containing nucleotide triphosphate hydrolases"/>
    <property type="match status" value="1"/>
</dbReference>
<gene>
    <name evidence="2" type="ORF">QJ522_22305</name>
</gene>
<feature type="non-terminal residue" evidence="2">
    <location>
        <position position="1"/>
    </location>
</feature>
<reference evidence="2" key="1">
    <citation type="submission" date="2023-05" db="EMBL/GenBank/DDBJ databases">
        <title>Anaerotaeda fermentans gen. nov., sp. nov., a novel anaerobic planctomycete of the new family within the order Sedimentisphaerales isolated from Taman Peninsula, Russia.</title>
        <authorList>
            <person name="Khomyakova M.A."/>
            <person name="Merkel A.Y."/>
            <person name="Slobodkin A.I."/>
        </authorList>
    </citation>
    <scope>NUCLEOTIDE SEQUENCE</scope>
    <source>
        <strain evidence="2">M17dextr</strain>
    </source>
</reference>
<evidence type="ECO:0000313" key="3">
    <source>
        <dbReference type="Proteomes" id="UP001431776"/>
    </source>
</evidence>
<dbReference type="SMART" id="SM00028">
    <property type="entry name" value="TPR"/>
    <property type="match status" value="5"/>
</dbReference>
<dbReference type="PROSITE" id="PS50005">
    <property type="entry name" value="TPR"/>
    <property type="match status" value="1"/>
</dbReference>
<dbReference type="SUPFAM" id="SSF52540">
    <property type="entry name" value="P-loop containing nucleoside triphosphate hydrolases"/>
    <property type="match status" value="1"/>
</dbReference>
<dbReference type="SUPFAM" id="SSF48452">
    <property type="entry name" value="TPR-like"/>
    <property type="match status" value="1"/>
</dbReference>
<dbReference type="InterPro" id="IPR011990">
    <property type="entry name" value="TPR-like_helical_dom_sf"/>
</dbReference>
<dbReference type="InterPro" id="IPR019734">
    <property type="entry name" value="TPR_rpt"/>
</dbReference>
<name>A0AAW6U6T1_9BACT</name>
<feature type="repeat" description="TPR" evidence="1">
    <location>
        <begin position="514"/>
        <end position="547"/>
    </location>
</feature>
<dbReference type="Proteomes" id="UP001431776">
    <property type="component" value="Unassembled WGS sequence"/>
</dbReference>
<dbReference type="InterPro" id="IPR027417">
    <property type="entry name" value="P-loop_NTPase"/>
</dbReference>
<sequence>TSGWESGGTYVASVVSWGGFGKSVLVRQWLEEMQTSVSERAMPQRILWWSFYQNDSVDAFVETALNCLAANTECRQRPYYIDEAFDVLIAVLASYPTILVLDGFEDMQYSQAGDYFGKCKSHQLKNFIRRIGEGECPNCLCVITSRIPIADIAACECESHISLNLEESPLSVVESRLLLRRHGVKGGNEILDEIVRDHGGHPLALVTIATLLSNFFAGDARQAGSMPSIAVPKTIIGDRFKLWRTFSWYDSLLSNAERHILRAVSLFRQIAPWKLLIAFLRQRGDAIETRDRSKDTIETEVRAVAFHLSQLQLLRNDTDSDAYFLHPLWKAFFEYSTDDATAKDHHDILFGILQAAATQQPDTLREMWPLIEAVYHGCKCGRIEDSLTVFRDRIERRAGYLTKNLAAWETKLELCSMFFSDRHLSGRCFLDDAEEEGHLLNAAGFAYMNLGLPVKAVPLFDRAAEVCRLASLEDAEGQVQRNRADAFLRIGCLSDAVDAAEKAVELDQSPKSRQSSLAYLGYAHALMGSFDLAESAFNKAVALSDQDWLPPIRGVQYVETLIMRQQYEQASRKARKMLVWAREQKILFSEAECMRILAIARSEIAIVSKVRSMAQKAIRLIKRAVDLASRAGVHYYIARTSLESARIVLAMAMQGMNPLEESELRRVAKQVSQVLRTSRECSYQLIEAEALLTRAYIHLLVGDLVRADRELGRAIQLADSLKYRWLEGRCSELRHRIP</sequence>
<dbReference type="RefSeq" id="WP_349247219.1">
    <property type="nucleotide sequence ID" value="NZ_JASCXX010000059.1"/>
</dbReference>
<evidence type="ECO:0000313" key="2">
    <source>
        <dbReference type="EMBL" id="MDI6451811.1"/>
    </source>
</evidence>
<keyword evidence="1" id="KW-0802">TPR repeat</keyword>